<feature type="short sequence motif" description="Gly-cisPro motif, important for rejection of L-amino acids" evidence="2">
    <location>
        <begin position="137"/>
        <end position="138"/>
    </location>
</feature>
<dbReference type="GO" id="GO:0043908">
    <property type="term" value="F:Ser(Gly)-tRNA(Ala) hydrolase activity"/>
    <property type="evidence" value="ECO:0007669"/>
    <property type="project" value="UniProtKB-UniRule"/>
</dbReference>
<dbReference type="EC" id="3.1.1.-" evidence="2"/>
<dbReference type="PANTHER" id="PTHR10472">
    <property type="entry name" value="D-TYROSYL-TRNA TYR DEACYLASE"/>
    <property type="match status" value="1"/>
</dbReference>
<comment type="subcellular location">
    <subcellularLocation>
        <location evidence="2">Cytoplasm</location>
    </subcellularLocation>
</comment>
<organism evidence="3 4">
    <name type="scientific">Aminomonas paucivorans DSM 12260</name>
    <dbReference type="NCBI Taxonomy" id="584708"/>
    <lineage>
        <taxon>Bacteria</taxon>
        <taxon>Thermotogati</taxon>
        <taxon>Synergistota</taxon>
        <taxon>Synergistia</taxon>
        <taxon>Synergistales</taxon>
        <taxon>Synergistaceae</taxon>
        <taxon>Aminomonas</taxon>
    </lineage>
</organism>
<dbReference type="CDD" id="cd00563">
    <property type="entry name" value="Dtyr_deacylase"/>
    <property type="match status" value="1"/>
</dbReference>
<dbReference type="SUPFAM" id="SSF69500">
    <property type="entry name" value="DTD-like"/>
    <property type="match status" value="1"/>
</dbReference>
<comment type="subunit">
    <text evidence="2">Homodimer.</text>
</comment>
<dbReference type="GO" id="GO:0106026">
    <property type="term" value="F:Gly-tRNA(Ala) deacylase activity"/>
    <property type="evidence" value="ECO:0007669"/>
    <property type="project" value="UniProtKB-UniRule"/>
</dbReference>
<dbReference type="Gene3D" id="3.50.80.10">
    <property type="entry name" value="D-tyrosyl-tRNA(Tyr) deacylase"/>
    <property type="match status" value="1"/>
</dbReference>
<keyword evidence="2" id="KW-0963">Cytoplasm</keyword>
<comment type="domain">
    <text evidence="2">A Gly-cisPro motif from one monomer fits into the active site of the other monomer to allow specific chiral rejection of L-amino acids.</text>
</comment>
<gene>
    <name evidence="2" type="primary">dtd</name>
    <name evidence="3" type="ORF">Apau_1688</name>
</gene>
<dbReference type="InterPro" id="IPR003732">
    <property type="entry name" value="Daa-tRNA_deacyls_DTD"/>
</dbReference>
<accession>E3CUY0</accession>
<keyword evidence="4" id="KW-1185">Reference proteome</keyword>
<dbReference type="HOGENOM" id="CLU_076901_1_0_0"/>
<dbReference type="AlphaFoldDB" id="E3CUY0"/>
<comment type="function">
    <text evidence="2">An aminoacyl-tRNA editing enzyme that deacylates mischarged D-aminoacyl-tRNAs. Also deacylates mischarged glycyl-tRNA(Ala), protecting cells against glycine mischarging by AlaRS. Acts via tRNA-based rather than protein-based catalysis; rejects L-amino acids rather than detecting D-amino acids in the active site. By recycling D-aminoacyl-tRNA to D-amino acids and free tRNA molecules, this enzyme counteracts the toxicity associated with the formation of D-aminoacyl-tRNA entities in vivo and helps enforce protein L-homochirality.</text>
</comment>
<keyword evidence="2" id="KW-0820">tRNA-binding</keyword>
<dbReference type="EMBL" id="CM001022">
    <property type="protein sequence ID" value="EFQ24106.1"/>
    <property type="molecule type" value="Genomic_DNA"/>
</dbReference>
<reference evidence="3 4" key="1">
    <citation type="journal article" date="2010" name="Stand. Genomic Sci.">
        <title>Non-contiguous finished genome sequence of Aminomonas paucivorans type strain (GLU-3).</title>
        <authorList>
            <person name="Pitluck S."/>
            <person name="Yasawong M."/>
            <person name="Held B."/>
            <person name="Lapidus A."/>
            <person name="Nolan M."/>
            <person name="Copeland A."/>
            <person name="Lucas S."/>
            <person name="Del Rio T.G."/>
            <person name="Tice H."/>
            <person name="Cheng J.F."/>
            <person name="Chertkov O."/>
            <person name="Goodwin L."/>
            <person name="Tapia R."/>
            <person name="Han C."/>
            <person name="Liolios K."/>
            <person name="Ivanova N."/>
            <person name="Mavromatis K."/>
            <person name="Ovchinnikova G."/>
            <person name="Pati A."/>
            <person name="Chen A."/>
            <person name="Palaniappan K."/>
            <person name="Land M."/>
            <person name="Hauser L."/>
            <person name="Chang Y.J."/>
            <person name="Jeffries C.D."/>
            <person name="Pukall R."/>
            <person name="Spring S."/>
            <person name="Rohde M."/>
            <person name="Sikorski J."/>
            <person name="Goker M."/>
            <person name="Woyke T."/>
            <person name="Bristow J."/>
            <person name="Eisen J.A."/>
            <person name="Markowitz V."/>
            <person name="Hugenholtz P."/>
            <person name="Kyrpides N.C."/>
            <person name="Klenk H.P."/>
        </authorList>
    </citation>
    <scope>NUCLEOTIDE SEQUENCE [LARGE SCALE GENOMIC DNA]</scope>
    <source>
        <strain evidence="3 4">DSM 12260</strain>
    </source>
</reference>
<dbReference type="GO" id="GO:0005737">
    <property type="term" value="C:cytoplasm"/>
    <property type="evidence" value="ECO:0007669"/>
    <property type="project" value="UniProtKB-SubCell"/>
</dbReference>
<dbReference type="HAMAP" id="MF_00518">
    <property type="entry name" value="Deacylase_Dtd"/>
    <property type="match status" value="1"/>
</dbReference>
<keyword evidence="2" id="KW-0694">RNA-binding</keyword>
<comment type="catalytic activity">
    <reaction evidence="2">
        <text>glycyl-tRNA(Ala) + H2O = tRNA(Ala) + glycine + H(+)</text>
        <dbReference type="Rhea" id="RHEA:53744"/>
        <dbReference type="Rhea" id="RHEA-COMP:9657"/>
        <dbReference type="Rhea" id="RHEA-COMP:13640"/>
        <dbReference type="ChEBI" id="CHEBI:15377"/>
        <dbReference type="ChEBI" id="CHEBI:15378"/>
        <dbReference type="ChEBI" id="CHEBI:57305"/>
        <dbReference type="ChEBI" id="CHEBI:78442"/>
        <dbReference type="ChEBI" id="CHEBI:78522"/>
    </reaction>
</comment>
<dbReference type="Proteomes" id="UP000005096">
    <property type="component" value="Chromosome"/>
</dbReference>
<evidence type="ECO:0000313" key="4">
    <source>
        <dbReference type="Proteomes" id="UP000005096"/>
    </source>
</evidence>
<sequence length="149" mass="16459">MRVVLQRVLWARVFAEGVRTGEIGPGFCLLVGITHGDGPKEVEWMAEKVVHLRVFEDQEGKLNRSLLDVGGSVLAVSQFTLYGDCRRGRRPSFTEAARPEEAAGVYEAFVEALRSKGPEVQTGVFQALMRVELANDGPVTLILETERSE</sequence>
<keyword evidence="2" id="KW-0378">Hydrolase</keyword>
<comment type="similarity">
    <text evidence="1 2">Belongs to the DTD family.</text>
</comment>
<dbReference type="Pfam" id="PF02580">
    <property type="entry name" value="Tyr_Deacylase"/>
    <property type="match status" value="1"/>
</dbReference>
<dbReference type="EC" id="3.1.1.96" evidence="2"/>
<comment type="catalytic activity">
    <reaction evidence="2">
        <text>a D-aminoacyl-tRNA + H2O = a tRNA + a D-alpha-amino acid + H(+)</text>
        <dbReference type="Rhea" id="RHEA:13953"/>
        <dbReference type="Rhea" id="RHEA-COMP:10123"/>
        <dbReference type="Rhea" id="RHEA-COMP:10124"/>
        <dbReference type="ChEBI" id="CHEBI:15377"/>
        <dbReference type="ChEBI" id="CHEBI:15378"/>
        <dbReference type="ChEBI" id="CHEBI:59871"/>
        <dbReference type="ChEBI" id="CHEBI:78442"/>
        <dbReference type="ChEBI" id="CHEBI:79333"/>
        <dbReference type="EC" id="3.1.1.96"/>
    </reaction>
</comment>
<dbReference type="PANTHER" id="PTHR10472:SF5">
    <property type="entry name" value="D-AMINOACYL-TRNA DEACYLASE 1"/>
    <property type="match status" value="1"/>
</dbReference>
<evidence type="ECO:0000313" key="3">
    <source>
        <dbReference type="EMBL" id="EFQ24106.1"/>
    </source>
</evidence>
<dbReference type="GO" id="GO:0000049">
    <property type="term" value="F:tRNA binding"/>
    <property type="evidence" value="ECO:0007669"/>
    <property type="project" value="UniProtKB-UniRule"/>
</dbReference>
<dbReference type="FunFam" id="3.50.80.10:FF:000001">
    <property type="entry name" value="D-aminoacyl-tRNA deacylase"/>
    <property type="match status" value="1"/>
</dbReference>
<dbReference type="NCBIfam" id="TIGR00256">
    <property type="entry name" value="D-aminoacyl-tRNA deacylase"/>
    <property type="match status" value="1"/>
</dbReference>
<dbReference type="InterPro" id="IPR023509">
    <property type="entry name" value="DTD-like_sf"/>
</dbReference>
<dbReference type="STRING" id="584708.Apau_1688"/>
<dbReference type="RefSeq" id="WP_006301326.1">
    <property type="nucleotide sequence ID" value="NZ_CM001022.1"/>
</dbReference>
<evidence type="ECO:0000256" key="2">
    <source>
        <dbReference type="HAMAP-Rule" id="MF_00518"/>
    </source>
</evidence>
<protein>
    <recommendedName>
        <fullName evidence="2">D-aminoacyl-tRNA deacylase</fullName>
        <shortName evidence="2">DTD</shortName>
        <ecNumber evidence="2">3.1.1.96</ecNumber>
    </recommendedName>
    <alternativeName>
        <fullName evidence="2">Gly-tRNA(Ala) deacylase</fullName>
        <ecNumber evidence="2">3.1.1.-</ecNumber>
    </alternativeName>
</protein>
<proteinExistence type="inferred from homology"/>
<dbReference type="OrthoDB" id="9801395at2"/>
<dbReference type="PaxDb" id="584708-Apau_1688"/>
<evidence type="ECO:0000256" key="1">
    <source>
        <dbReference type="ARBA" id="ARBA00009673"/>
    </source>
</evidence>
<name>E3CUY0_9BACT</name>
<dbReference type="GO" id="GO:0019478">
    <property type="term" value="P:D-amino acid catabolic process"/>
    <property type="evidence" value="ECO:0007669"/>
    <property type="project" value="UniProtKB-UniRule"/>
</dbReference>
<dbReference type="eggNOG" id="COG1490">
    <property type="taxonomic scope" value="Bacteria"/>
</dbReference>
<dbReference type="GO" id="GO:0051500">
    <property type="term" value="F:D-tyrosyl-tRNA(Tyr) deacylase activity"/>
    <property type="evidence" value="ECO:0007669"/>
    <property type="project" value="TreeGrafter"/>
</dbReference>